<sequence>MKHVLAATFVTALGLAGVSIGQPASAQDNPVVVELYTSQGCSSCPPADDMMVELAERSDVIALALHVDYWDYIGWKDPFGNPAYAARQRAYAAEGQRRSIYTPEMIVMGQTDIVGAKPMALSKAIAEHAKAAPKVAVKLKREGDDLHIAVSPLDVVAGLMTVHLMRYAPMKNTEIMRGENSGKIMKNVNIVDDWHVLGTWDGQAPWVMQTTVTGPRPVVVIVQKHEVGPIMAAARLK</sequence>
<dbReference type="EMBL" id="FOMW01000013">
    <property type="protein sequence ID" value="SFE95051.1"/>
    <property type="molecule type" value="Genomic_DNA"/>
</dbReference>
<dbReference type="InterPro" id="IPR010634">
    <property type="entry name" value="DUF1223"/>
</dbReference>
<accession>A0A1I2ERV8</accession>
<evidence type="ECO:0000313" key="2">
    <source>
        <dbReference type="EMBL" id="SFE95051.1"/>
    </source>
</evidence>
<dbReference type="SUPFAM" id="SSF52833">
    <property type="entry name" value="Thioredoxin-like"/>
    <property type="match status" value="1"/>
</dbReference>
<dbReference type="PANTHER" id="PTHR36057">
    <property type="match status" value="1"/>
</dbReference>
<dbReference type="OrthoDB" id="9808254at2"/>
<dbReference type="PANTHER" id="PTHR36057:SF1">
    <property type="entry name" value="LIPOPROTEIN LIPID ATTACHMENT SITE-LIKE PROTEIN, PUTATIVE (DUF1223)-RELATED"/>
    <property type="match status" value="1"/>
</dbReference>
<proteinExistence type="predicted"/>
<feature type="chain" id="PRO_5011464119" description="DUF1223 domain-containing protein" evidence="1">
    <location>
        <begin position="27"/>
        <end position="237"/>
    </location>
</feature>
<reference evidence="2 3" key="1">
    <citation type="submission" date="2016-10" db="EMBL/GenBank/DDBJ databases">
        <authorList>
            <person name="de Groot N.N."/>
        </authorList>
    </citation>
    <scope>NUCLEOTIDE SEQUENCE [LARGE SCALE GENOMIC DNA]</scope>
    <source>
        <strain evidence="2 3">DSM 11443</strain>
    </source>
</reference>
<gene>
    <name evidence="2" type="ORF">SAMN04488523_11320</name>
</gene>
<dbReference type="InterPro" id="IPR036249">
    <property type="entry name" value="Thioredoxin-like_sf"/>
</dbReference>
<dbReference type="Proteomes" id="UP000198977">
    <property type="component" value="Unassembled WGS sequence"/>
</dbReference>
<dbReference type="RefSeq" id="WP_093924914.1">
    <property type="nucleotide sequence ID" value="NZ_FOMW01000013.1"/>
</dbReference>
<dbReference type="Pfam" id="PF06764">
    <property type="entry name" value="DUF1223"/>
    <property type="match status" value="1"/>
</dbReference>
<dbReference type="AlphaFoldDB" id="A0A1I2ERV8"/>
<evidence type="ECO:0000256" key="1">
    <source>
        <dbReference type="SAM" id="SignalP"/>
    </source>
</evidence>
<name>A0A1I2ERV8_9RHOB</name>
<evidence type="ECO:0000313" key="3">
    <source>
        <dbReference type="Proteomes" id="UP000198977"/>
    </source>
</evidence>
<organism evidence="2 3">
    <name type="scientific">Sulfitobacter brevis</name>
    <dbReference type="NCBI Taxonomy" id="74348"/>
    <lineage>
        <taxon>Bacteria</taxon>
        <taxon>Pseudomonadati</taxon>
        <taxon>Pseudomonadota</taxon>
        <taxon>Alphaproteobacteria</taxon>
        <taxon>Rhodobacterales</taxon>
        <taxon>Roseobacteraceae</taxon>
        <taxon>Sulfitobacter</taxon>
    </lineage>
</organism>
<evidence type="ECO:0008006" key="4">
    <source>
        <dbReference type="Google" id="ProtNLM"/>
    </source>
</evidence>
<dbReference type="STRING" id="74348.SAMN04488523_11320"/>
<keyword evidence="3" id="KW-1185">Reference proteome</keyword>
<protein>
    <recommendedName>
        <fullName evidence="4">DUF1223 domain-containing protein</fullName>
    </recommendedName>
</protein>
<keyword evidence="1" id="KW-0732">Signal</keyword>
<feature type="signal peptide" evidence="1">
    <location>
        <begin position="1"/>
        <end position="26"/>
    </location>
</feature>